<feature type="transmembrane region" description="Helical" evidence="9">
    <location>
        <begin position="91"/>
        <end position="111"/>
    </location>
</feature>
<dbReference type="InterPro" id="IPR001851">
    <property type="entry name" value="ABC_transp_permease"/>
</dbReference>
<comment type="similarity">
    <text evidence="8">Belongs to the binding-protein-dependent transport system permease family. LivHM subfamily.</text>
</comment>
<comment type="subcellular location">
    <subcellularLocation>
        <location evidence="1">Cell membrane</location>
        <topology evidence="1">Multi-pass membrane protein</topology>
    </subcellularLocation>
</comment>
<keyword evidence="4 9" id="KW-0812">Transmembrane</keyword>
<feature type="transmembrane region" description="Helical" evidence="9">
    <location>
        <begin position="6"/>
        <end position="25"/>
    </location>
</feature>
<sequence>MQELIFALANGSMYALMALAIGIIYSTTRIINFAHGSVIMIGAMTSYWFISTVQMNYILAILSAIVINILLSILIYKTAVEKLGDLTNNSSWIVTLFGASIIIDNIARMIFGTEPKAFPFLFNGMDIRMFGANIMVHEILMIVIAISIGIAYQFVIQKTSFGRAVRAVSYKPDTARIMGIRSNVVVLTCFAISGGVAAIAGALIAPLTFASYTMTYAVGIKAFAAALIGGLGNTKGAFIGGIALGLLEGFVGLMIPGGLKDAVIFLIMIFVIIVLPGGILGAKIFNKGNIAAEKI</sequence>
<keyword evidence="7 9" id="KW-0472">Membrane</keyword>
<evidence type="ECO:0000313" key="10">
    <source>
        <dbReference type="EMBL" id="MDN4608159.1"/>
    </source>
</evidence>
<evidence type="ECO:0000256" key="5">
    <source>
        <dbReference type="ARBA" id="ARBA00022970"/>
    </source>
</evidence>
<dbReference type="EMBL" id="JAROCC010000009">
    <property type="protein sequence ID" value="MDN4608159.1"/>
    <property type="molecule type" value="Genomic_DNA"/>
</dbReference>
<evidence type="ECO:0000256" key="6">
    <source>
        <dbReference type="ARBA" id="ARBA00022989"/>
    </source>
</evidence>
<keyword evidence="5" id="KW-0029">Amino-acid transport</keyword>
<evidence type="ECO:0000256" key="8">
    <source>
        <dbReference type="ARBA" id="ARBA00037998"/>
    </source>
</evidence>
<keyword evidence="2" id="KW-0813">Transport</keyword>
<evidence type="ECO:0000256" key="7">
    <source>
        <dbReference type="ARBA" id="ARBA00023136"/>
    </source>
</evidence>
<feature type="transmembrane region" description="Helical" evidence="9">
    <location>
        <begin position="238"/>
        <end position="256"/>
    </location>
</feature>
<proteinExistence type="inferred from homology"/>
<protein>
    <submittedName>
        <fullName evidence="10">Branched-chain amino acid ABC transporter permease</fullName>
    </submittedName>
</protein>
<evidence type="ECO:0000256" key="2">
    <source>
        <dbReference type="ARBA" id="ARBA00022448"/>
    </source>
</evidence>
<organism evidence="10 11">
    <name type="scientific">Sporosarcina highlanderae</name>
    <dbReference type="NCBI Taxonomy" id="3035916"/>
    <lineage>
        <taxon>Bacteria</taxon>
        <taxon>Bacillati</taxon>
        <taxon>Bacillota</taxon>
        <taxon>Bacilli</taxon>
        <taxon>Bacillales</taxon>
        <taxon>Caryophanaceae</taxon>
        <taxon>Sporosarcina</taxon>
    </lineage>
</organism>
<dbReference type="Pfam" id="PF02653">
    <property type="entry name" value="BPD_transp_2"/>
    <property type="match status" value="1"/>
</dbReference>
<comment type="caution">
    <text evidence="10">The sequence shown here is derived from an EMBL/GenBank/DDBJ whole genome shotgun (WGS) entry which is preliminary data.</text>
</comment>
<keyword evidence="3" id="KW-1003">Cell membrane</keyword>
<evidence type="ECO:0000256" key="9">
    <source>
        <dbReference type="SAM" id="Phobius"/>
    </source>
</evidence>
<dbReference type="PANTHER" id="PTHR11795:SF445">
    <property type="entry name" value="AMINO ACID ABC TRANSPORTER PERMEASE PROTEIN"/>
    <property type="match status" value="1"/>
</dbReference>
<evidence type="ECO:0000256" key="4">
    <source>
        <dbReference type="ARBA" id="ARBA00022692"/>
    </source>
</evidence>
<evidence type="ECO:0000256" key="1">
    <source>
        <dbReference type="ARBA" id="ARBA00004651"/>
    </source>
</evidence>
<name>A0ABT8JVF9_9BACL</name>
<feature type="transmembrane region" description="Helical" evidence="9">
    <location>
        <begin position="131"/>
        <end position="156"/>
    </location>
</feature>
<reference evidence="10" key="1">
    <citation type="submission" date="2023-03" db="EMBL/GenBank/DDBJ databases">
        <title>MT1 and MT2 Draft Genomes of Novel Species.</title>
        <authorList>
            <person name="Venkateswaran K."/>
        </authorList>
    </citation>
    <scope>NUCLEOTIDE SEQUENCE</scope>
    <source>
        <strain evidence="10">F6_3S_P_2</strain>
    </source>
</reference>
<feature type="transmembrane region" description="Helical" evidence="9">
    <location>
        <begin position="56"/>
        <end position="79"/>
    </location>
</feature>
<dbReference type="Proteomes" id="UP001175097">
    <property type="component" value="Unassembled WGS sequence"/>
</dbReference>
<keyword evidence="11" id="KW-1185">Reference proteome</keyword>
<evidence type="ECO:0000313" key="11">
    <source>
        <dbReference type="Proteomes" id="UP001175097"/>
    </source>
</evidence>
<dbReference type="RefSeq" id="WP_301244063.1">
    <property type="nucleotide sequence ID" value="NZ_JAROCC010000009.1"/>
</dbReference>
<feature type="transmembrane region" description="Helical" evidence="9">
    <location>
        <begin position="32"/>
        <end position="50"/>
    </location>
</feature>
<feature type="transmembrane region" description="Helical" evidence="9">
    <location>
        <begin position="262"/>
        <end position="285"/>
    </location>
</feature>
<dbReference type="InterPro" id="IPR052157">
    <property type="entry name" value="BCAA_transport_permease"/>
</dbReference>
<evidence type="ECO:0000256" key="3">
    <source>
        <dbReference type="ARBA" id="ARBA00022475"/>
    </source>
</evidence>
<dbReference type="PANTHER" id="PTHR11795">
    <property type="entry name" value="BRANCHED-CHAIN AMINO ACID TRANSPORT SYSTEM PERMEASE PROTEIN LIVH"/>
    <property type="match status" value="1"/>
</dbReference>
<gene>
    <name evidence="10" type="ORF">P5G49_11835</name>
</gene>
<accession>A0ABT8JVF9</accession>
<feature type="transmembrane region" description="Helical" evidence="9">
    <location>
        <begin position="213"/>
        <end position="231"/>
    </location>
</feature>
<dbReference type="CDD" id="cd06582">
    <property type="entry name" value="TM_PBP1_LivH_like"/>
    <property type="match status" value="1"/>
</dbReference>
<feature type="transmembrane region" description="Helical" evidence="9">
    <location>
        <begin position="184"/>
        <end position="207"/>
    </location>
</feature>
<keyword evidence="6 9" id="KW-1133">Transmembrane helix</keyword>